<dbReference type="VEuPathDB" id="FungiDB:TREMEDRAFT_60696"/>
<proteinExistence type="predicted"/>
<dbReference type="AlphaFoldDB" id="A0A4Q1BJH9"/>
<evidence type="ECO:0000313" key="3">
    <source>
        <dbReference type="Proteomes" id="UP000289152"/>
    </source>
</evidence>
<gene>
    <name evidence="2" type="ORF">M231_04910</name>
</gene>
<dbReference type="OrthoDB" id="2565236at2759"/>
<reference evidence="2 3" key="1">
    <citation type="submission" date="2016-06" db="EMBL/GenBank/DDBJ databases">
        <title>Evolution of pathogenesis and genome organization in the Tremellales.</title>
        <authorList>
            <person name="Cuomo C."/>
            <person name="Litvintseva A."/>
            <person name="Heitman J."/>
            <person name="Chen Y."/>
            <person name="Sun S."/>
            <person name="Springer D."/>
            <person name="Dromer F."/>
            <person name="Young S."/>
            <person name="Zeng Q."/>
            <person name="Chapman S."/>
            <person name="Gujja S."/>
            <person name="Saif S."/>
            <person name="Birren B."/>
        </authorList>
    </citation>
    <scope>NUCLEOTIDE SEQUENCE [LARGE SCALE GENOMIC DNA]</scope>
    <source>
        <strain evidence="2 3">ATCC 28783</strain>
    </source>
</reference>
<evidence type="ECO:0000256" key="1">
    <source>
        <dbReference type="SAM" id="MobiDB-lite"/>
    </source>
</evidence>
<dbReference type="Proteomes" id="UP000289152">
    <property type="component" value="Unassembled WGS sequence"/>
</dbReference>
<evidence type="ECO:0000313" key="2">
    <source>
        <dbReference type="EMBL" id="RXK37820.1"/>
    </source>
</evidence>
<dbReference type="EMBL" id="SDIL01000059">
    <property type="protein sequence ID" value="RXK37820.1"/>
    <property type="molecule type" value="Genomic_DNA"/>
</dbReference>
<dbReference type="InParanoid" id="A0A4Q1BJH9"/>
<protein>
    <submittedName>
        <fullName evidence="2">Uncharacterized protein</fullName>
    </submittedName>
</protein>
<sequence>MPIPPRPIPRSRPGHQVPRKSKPSSSLEYQAELDLVPHFPRSAPVGNHGPRVIHRSQKEAEEIARKKAEELEMGRKGKVGLEELVEGAPRGREKKLTVATSLGYDFIPNPSILSLDPPKPPNQKSFLSSNRWLLLPPTPTLLPSRPTSQPILTSQTDLNSIPAIPGDGQDDQVTKILKDTVEVRELEMDSEEEDDWEHVSFQETEMSWKEIDEEEEEEGHVIVFGEMEMDIPENPQLEINDKFSKGDKGKRVERKVGKGIDKVMKEDKEKRIMTYASVVGK</sequence>
<keyword evidence="3" id="KW-1185">Reference proteome</keyword>
<comment type="caution">
    <text evidence="2">The sequence shown here is derived from an EMBL/GenBank/DDBJ whole genome shotgun (WGS) entry which is preliminary data.</text>
</comment>
<feature type="compositionally biased region" description="Pro residues" evidence="1">
    <location>
        <begin position="1"/>
        <end position="10"/>
    </location>
</feature>
<feature type="region of interest" description="Disordered" evidence="1">
    <location>
        <begin position="1"/>
        <end position="27"/>
    </location>
</feature>
<feature type="region of interest" description="Disordered" evidence="1">
    <location>
        <begin position="39"/>
        <end position="60"/>
    </location>
</feature>
<accession>A0A4Q1BJH9</accession>
<organism evidence="2 3">
    <name type="scientific">Tremella mesenterica</name>
    <name type="common">Jelly fungus</name>
    <dbReference type="NCBI Taxonomy" id="5217"/>
    <lineage>
        <taxon>Eukaryota</taxon>
        <taxon>Fungi</taxon>
        <taxon>Dikarya</taxon>
        <taxon>Basidiomycota</taxon>
        <taxon>Agaricomycotina</taxon>
        <taxon>Tremellomycetes</taxon>
        <taxon>Tremellales</taxon>
        <taxon>Tremellaceae</taxon>
        <taxon>Tremella</taxon>
    </lineage>
</organism>
<name>A0A4Q1BJH9_TREME</name>